<dbReference type="AlphaFoldDB" id="A0A1V9YWB4"/>
<dbReference type="InterPro" id="IPR006553">
    <property type="entry name" value="Leu-rich_rpt_Cys-con_subtyp"/>
</dbReference>
<dbReference type="Pfam" id="PF00612">
    <property type="entry name" value="IQ"/>
    <property type="match status" value="2"/>
</dbReference>
<feature type="region of interest" description="Disordered" evidence="1">
    <location>
        <begin position="936"/>
        <end position="991"/>
    </location>
</feature>
<dbReference type="CDD" id="cd20404">
    <property type="entry name" value="Tudor_Agenet_AtEML-like"/>
    <property type="match status" value="1"/>
</dbReference>
<dbReference type="Gene3D" id="3.80.10.10">
    <property type="entry name" value="Ribonuclease Inhibitor"/>
    <property type="match status" value="2"/>
</dbReference>
<dbReference type="PANTHER" id="PTHR13318:SF190">
    <property type="entry name" value="PARTNER OF PAIRED, ISOFORM B"/>
    <property type="match status" value="1"/>
</dbReference>
<reference evidence="3 4" key="1">
    <citation type="journal article" date="2014" name="Genome Biol. Evol.">
        <title>The secreted proteins of Achlya hypogyna and Thraustotheca clavata identify the ancestral oomycete secretome and reveal gene acquisitions by horizontal gene transfer.</title>
        <authorList>
            <person name="Misner I."/>
            <person name="Blouin N."/>
            <person name="Leonard G."/>
            <person name="Richards T.A."/>
            <person name="Lane C.E."/>
        </authorList>
    </citation>
    <scope>NUCLEOTIDE SEQUENCE [LARGE SCALE GENOMIC DNA]</scope>
    <source>
        <strain evidence="3 4">ATCC 34112</strain>
    </source>
</reference>
<dbReference type="SMART" id="SM00367">
    <property type="entry name" value="LRR_CC"/>
    <property type="match status" value="8"/>
</dbReference>
<dbReference type="STRING" id="74557.A0A1V9YWB4"/>
<dbReference type="OrthoDB" id="2153609at2759"/>
<evidence type="ECO:0000313" key="3">
    <source>
        <dbReference type="EMBL" id="OQR89923.1"/>
    </source>
</evidence>
<dbReference type="EMBL" id="JNBS01002629">
    <property type="protein sequence ID" value="OQR89923.1"/>
    <property type="molecule type" value="Genomic_DNA"/>
</dbReference>
<evidence type="ECO:0000259" key="2">
    <source>
        <dbReference type="Pfam" id="PF25372"/>
    </source>
</evidence>
<gene>
    <name evidence="3" type="ORF">THRCLA_09509</name>
</gene>
<dbReference type="InterPro" id="IPR057207">
    <property type="entry name" value="FBXL15_LRR"/>
</dbReference>
<dbReference type="InterPro" id="IPR032675">
    <property type="entry name" value="LRR_dom_sf"/>
</dbReference>
<dbReference type="SUPFAM" id="SSF52047">
    <property type="entry name" value="RNI-like"/>
    <property type="match status" value="1"/>
</dbReference>
<dbReference type="Pfam" id="PF25372">
    <property type="entry name" value="DUF7885"/>
    <property type="match status" value="1"/>
</dbReference>
<dbReference type="PROSITE" id="PS50096">
    <property type="entry name" value="IQ"/>
    <property type="match status" value="5"/>
</dbReference>
<dbReference type="Gene3D" id="2.30.30.140">
    <property type="match status" value="1"/>
</dbReference>
<proteinExistence type="predicted"/>
<comment type="caution">
    <text evidence="3">The sequence shown here is derived from an EMBL/GenBank/DDBJ whole genome shotgun (WGS) entry which is preliminary data.</text>
</comment>
<sequence>MEKSRIAVNRSKRKIEKIGKPVHNAQVCCGNQQLVAQVIASSLESLVLDTRPVANSIDDPLLVEIATQLSKSKARITSFVLCNCPRVSPVGIRAIAHAIGSDLKHFSYANSNVDRSILKVLATRLECLEDLDFSECPTLAAEAIREFIPCCNRIMRRCDLSNCPSITDDAICWLSGTIGTQGSLTRCVNLLSLNLAQTKAITDRGLTSLAIGCGALQFLNLEGLVNITDIGMQKLTHGCKRLRVVHLKKCIQLTDETLKSLGEHCHKLQSINLCGCIAISNIGLAAMVEKTKALQVVDVQGCNLLTEQALCILVKALPALQRLNVSGCQQITENGLLTLAAHLPFVQSATSFRGLEPRINAKELKFMHHQKTIAQSAALRIQSWFRGHIGRTIAKSWRCVMIETPAVNRIRRAFLSHCLRNEINFRARKKRKINLAAARIQGLVRGFLLRAKYYRELEESYLHSIQTRAAKRIQSRFRGFLIRRQPTMVNMAIRRMYFRFEEDKRIRCAVRVQRCYRNRLNQCRFLEVVYITQRRREQCNAAAIKLQRLFRSRAARALTRSLRQELESKREWKKHCITMAIKLQSHWRRHATWRHIQHARQEHHRRQRIEYEAATKINALGRGWLGRRLAASERENLSKKHAAAKCIQRAWQHYLHPSHGTIEYKKLVSDIQWQIHLENAQAEQRKEELLEKQRKAAMHDSASEADSEDDWYAFEDGAYWFSPSRNEKEYTRPNRFAREKSMVGLPIKVFWPLEDAWFEGLITKFCASRLKHKIVYLDGDTEWLDLEAMDATYLRLFLGSWMMYENYCPSEVALKAALFVHVRFQLYSVEYFCWRSGWIDSFDATHDVFRLIFDDDATQMVEMDLFAMEDEVQVQDKRSLLWYHPAAFFFGDGYDVRIYDYLTYIPPTETQEPVQEEYTQEAWNTEYYEEFTWQETQEEGEESAAIAEEEVGPTLPMEMTQANEEEYDELSDADEEQEASEDEDEEDEEDD</sequence>
<organism evidence="3 4">
    <name type="scientific">Thraustotheca clavata</name>
    <dbReference type="NCBI Taxonomy" id="74557"/>
    <lineage>
        <taxon>Eukaryota</taxon>
        <taxon>Sar</taxon>
        <taxon>Stramenopiles</taxon>
        <taxon>Oomycota</taxon>
        <taxon>Saprolegniomycetes</taxon>
        <taxon>Saprolegniales</taxon>
        <taxon>Achlyaceae</taxon>
        <taxon>Thraustotheca</taxon>
    </lineage>
</organism>
<evidence type="ECO:0000313" key="4">
    <source>
        <dbReference type="Proteomes" id="UP000243217"/>
    </source>
</evidence>
<keyword evidence="4" id="KW-1185">Reference proteome</keyword>
<dbReference type="Proteomes" id="UP000243217">
    <property type="component" value="Unassembled WGS sequence"/>
</dbReference>
<dbReference type="SMART" id="SM00015">
    <property type="entry name" value="IQ"/>
    <property type="match status" value="5"/>
</dbReference>
<evidence type="ECO:0000256" key="1">
    <source>
        <dbReference type="SAM" id="MobiDB-lite"/>
    </source>
</evidence>
<dbReference type="PANTHER" id="PTHR13318">
    <property type="entry name" value="PARTNER OF PAIRED, ISOFORM B-RELATED"/>
    <property type="match status" value="1"/>
</dbReference>
<dbReference type="GO" id="GO:0031146">
    <property type="term" value="P:SCF-dependent proteasomal ubiquitin-dependent protein catabolic process"/>
    <property type="evidence" value="ECO:0007669"/>
    <property type="project" value="TreeGrafter"/>
</dbReference>
<dbReference type="InterPro" id="IPR000048">
    <property type="entry name" value="IQ_motif_EF-hand-BS"/>
</dbReference>
<accession>A0A1V9YWB4</accession>
<feature type="compositionally biased region" description="Acidic residues" evidence="1">
    <location>
        <begin position="963"/>
        <end position="991"/>
    </location>
</feature>
<feature type="compositionally biased region" description="Acidic residues" evidence="1">
    <location>
        <begin position="936"/>
        <end position="951"/>
    </location>
</feature>
<feature type="domain" description="F-box/LRR-repeat protein 15-like leucin rich repeat" evidence="2">
    <location>
        <begin position="242"/>
        <end position="340"/>
    </location>
</feature>
<name>A0A1V9YWB4_9STRA</name>
<protein>
    <recommendedName>
        <fullName evidence="2">F-box/LRR-repeat protein 15-like leucin rich repeat domain-containing protein</fullName>
    </recommendedName>
</protein>
<dbReference type="GO" id="GO:0019005">
    <property type="term" value="C:SCF ubiquitin ligase complex"/>
    <property type="evidence" value="ECO:0007669"/>
    <property type="project" value="TreeGrafter"/>
</dbReference>
<dbReference type="Gene3D" id="1.20.5.190">
    <property type="match status" value="1"/>
</dbReference>